<dbReference type="EMBL" id="CAJOBO010001182">
    <property type="protein sequence ID" value="CAF4348406.1"/>
    <property type="molecule type" value="Genomic_DNA"/>
</dbReference>
<dbReference type="EMBL" id="CAJOBQ010000007">
    <property type="protein sequence ID" value="CAF4205854.1"/>
    <property type="molecule type" value="Genomic_DNA"/>
</dbReference>
<dbReference type="EMBL" id="CAJOBP010001128">
    <property type="protein sequence ID" value="CAF4256244.1"/>
    <property type="molecule type" value="Genomic_DNA"/>
</dbReference>
<evidence type="ECO:0000313" key="3">
    <source>
        <dbReference type="EMBL" id="CAF3330278.1"/>
    </source>
</evidence>
<proteinExistence type="predicted"/>
<dbReference type="Proteomes" id="UP000663825">
    <property type="component" value="Unassembled WGS sequence"/>
</dbReference>
<comment type="caution">
    <text evidence="2">The sequence shown here is derived from an EMBL/GenBank/DDBJ whole genome shotgun (WGS) entry which is preliminary data.</text>
</comment>
<protein>
    <recommendedName>
        <fullName evidence="1">Methyltransferase type 11 domain-containing protein</fullName>
    </recommendedName>
</protein>
<accession>A0A817R1U8</accession>
<dbReference type="EMBL" id="CAJOBR010002860">
    <property type="protein sequence ID" value="CAF4708827.1"/>
    <property type="molecule type" value="Genomic_DNA"/>
</dbReference>
<name>A0A817R1U8_9BILA</name>
<keyword evidence="11" id="KW-1185">Reference proteome</keyword>
<dbReference type="EMBL" id="CAJNYD010004537">
    <property type="protein sequence ID" value="CAF3608156.1"/>
    <property type="molecule type" value="Genomic_DNA"/>
</dbReference>
<dbReference type="SUPFAM" id="SSF53335">
    <property type="entry name" value="S-adenosyl-L-methionine-dependent methyltransferases"/>
    <property type="match status" value="1"/>
</dbReference>
<dbReference type="PANTHER" id="PTHR43591:SF24">
    <property type="entry name" value="2-METHOXY-6-POLYPRENYL-1,4-BENZOQUINOL METHYLASE, MITOCHONDRIAL"/>
    <property type="match status" value="1"/>
</dbReference>
<dbReference type="CDD" id="cd02440">
    <property type="entry name" value="AdoMet_MTases"/>
    <property type="match status" value="1"/>
</dbReference>
<dbReference type="Proteomes" id="UP000663873">
    <property type="component" value="Unassembled WGS sequence"/>
</dbReference>
<dbReference type="EMBL" id="CAJNYU010000114">
    <property type="protein sequence ID" value="CAF3330278.1"/>
    <property type="molecule type" value="Genomic_DNA"/>
</dbReference>
<dbReference type="Proteomes" id="UP000663851">
    <property type="component" value="Unassembled WGS sequence"/>
</dbReference>
<dbReference type="AlphaFoldDB" id="A0A817R1U8"/>
<dbReference type="OrthoDB" id="506498at2759"/>
<organism evidence="2 10">
    <name type="scientific">Rotaria socialis</name>
    <dbReference type="NCBI Taxonomy" id="392032"/>
    <lineage>
        <taxon>Eukaryota</taxon>
        <taxon>Metazoa</taxon>
        <taxon>Spiralia</taxon>
        <taxon>Gnathifera</taxon>
        <taxon>Rotifera</taxon>
        <taxon>Eurotatoria</taxon>
        <taxon>Bdelloidea</taxon>
        <taxon>Philodinida</taxon>
        <taxon>Philodinidae</taxon>
        <taxon>Rotaria</taxon>
    </lineage>
</organism>
<reference evidence="2" key="1">
    <citation type="submission" date="2021-02" db="EMBL/GenBank/DDBJ databases">
        <authorList>
            <person name="Nowell W R."/>
        </authorList>
    </citation>
    <scope>NUCLEOTIDE SEQUENCE</scope>
</reference>
<dbReference type="Pfam" id="PF08241">
    <property type="entry name" value="Methyltransf_11"/>
    <property type="match status" value="1"/>
</dbReference>
<evidence type="ECO:0000313" key="4">
    <source>
        <dbReference type="EMBL" id="CAF3357200.1"/>
    </source>
</evidence>
<evidence type="ECO:0000313" key="7">
    <source>
        <dbReference type="EMBL" id="CAF4256244.1"/>
    </source>
</evidence>
<dbReference type="Proteomes" id="UP000663833">
    <property type="component" value="Unassembled WGS sequence"/>
</dbReference>
<dbReference type="EMBL" id="CAJNXB010002402">
    <property type="protein sequence ID" value="CAF3241665.1"/>
    <property type="molecule type" value="Genomic_DNA"/>
</dbReference>
<evidence type="ECO:0000313" key="9">
    <source>
        <dbReference type="EMBL" id="CAF4708827.1"/>
    </source>
</evidence>
<evidence type="ECO:0000313" key="8">
    <source>
        <dbReference type="EMBL" id="CAF4348406.1"/>
    </source>
</evidence>
<dbReference type="Proteomes" id="UP000663862">
    <property type="component" value="Unassembled WGS sequence"/>
</dbReference>
<evidence type="ECO:0000313" key="11">
    <source>
        <dbReference type="Proteomes" id="UP000663873"/>
    </source>
</evidence>
<dbReference type="EMBL" id="CAJNYT010000574">
    <property type="protein sequence ID" value="CAF3357200.1"/>
    <property type="molecule type" value="Genomic_DNA"/>
</dbReference>
<dbReference type="Proteomes" id="UP000663869">
    <property type="component" value="Unassembled WGS sequence"/>
</dbReference>
<dbReference type="Gene3D" id="3.40.50.150">
    <property type="entry name" value="Vaccinia Virus protein VP39"/>
    <property type="match status" value="1"/>
</dbReference>
<evidence type="ECO:0000259" key="1">
    <source>
        <dbReference type="Pfam" id="PF08241"/>
    </source>
</evidence>
<dbReference type="InterPro" id="IPR029063">
    <property type="entry name" value="SAM-dependent_MTases_sf"/>
</dbReference>
<sequence>MAEKTRLTTEEFLSLWNDDNNTLAPGIKIDVVECLVQQRSSQYLIDAKERAMKVMKLDQFEDSQQVKILDLGCGLGIDLILVAEEAVRLGKTVSIIGLEINPILIEEAKKLYELKKHCLTSNVSIEIVHGDIRQMAFHDRTFDIVRCDLCLEHVDLSKALLEIKRVLKVNGRLIALEDGAGNVYSSDEVLIKTYDSILSSRRDGGTAIGLQFMLPNMDFDIICLIPEPFLQSAQEITRNDKDWIKLRALGESMVTKGVLTEEENKDFCKRFIEACGANRIIVAAMLFVIEAVKQK</sequence>
<feature type="domain" description="Methyltransferase type 11" evidence="1">
    <location>
        <begin position="69"/>
        <end position="174"/>
    </location>
</feature>
<dbReference type="InterPro" id="IPR013216">
    <property type="entry name" value="Methyltransf_11"/>
</dbReference>
<gene>
    <name evidence="3" type="ORF">FME351_LOCUS2438</name>
    <name evidence="4" type="ORF">GRG538_LOCUS6086</name>
    <name evidence="8" type="ORF">HFQ381_LOCUS16573</name>
    <name evidence="5" type="ORF">LUA448_LOCUS30789</name>
    <name evidence="9" type="ORF">QYT958_LOCUS18232</name>
    <name evidence="2" type="ORF">TIS948_LOCUS14670</name>
    <name evidence="6" type="ORF">TSG867_LOCUS389</name>
    <name evidence="7" type="ORF">UJA718_LOCUS9868</name>
</gene>
<evidence type="ECO:0000313" key="6">
    <source>
        <dbReference type="EMBL" id="CAF4205854.1"/>
    </source>
</evidence>
<dbReference type="Proteomes" id="UP000663872">
    <property type="component" value="Unassembled WGS sequence"/>
</dbReference>
<evidence type="ECO:0000313" key="10">
    <source>
        <dbReference type="Proteomes" id="UP000663825"/>
    </source>
</evidence>
<evidence type="ECO:0000313" key="2">
    <source>
        <dbReference type="EMBL" id="CAF3241665.1"/>
    </source>
</evidence>
<evidence type="ECO:0000313" key="5">
    <source>
        <dbReference type="EMBL" id="CAF3608156.1"/>
    </source>
</evidence>
<dbReference type="Proteomes" id="UP000663848">
    <property type="component" value="Unassembled WGS sequence"/>
</dbReference>
<dbReference type="PANTHER" id="PTHR43591">
    <property type="entry name" value="METHYLTRANSFERASE"/>
    <property type="match status" value="1"/>
</dbReference>
<dbReference type="GO" id="GO:0008757">
    <property type="term" value="F:S-adenosylmethionine-dependent methyltransferase activity"/>
    <property type="evidence" value="ECO:0007669"/>
    <property type="project" value="InterPro"/>
</dbReference>